<name>A0AAU9CDX9_9ENTR</name>
<protein>
    <recommendedName>
        <fullName evidence="1">Protein NO VEIN C-terminal domain-containing protein</fullName>
    </recommendedName>
</protein>
<evidence type="ECO:0000313" key="2">
    <source>
        <dbReference type="EMBL" id="BCL43994.1"/>
    </source>
</evidence>
<evidence type="ECO:0000313" key="3">
    <source>
        <dbReference type="Proteomes" id="UP000595858"/>
    </source>
</evidence>
<proteinExistence type="predicted"/>
<dbReference type="AlphaFoldDB" id="A0AAU9CDX9"/>
<dbReference type="RefSeq" id="WP_047745164.1">
    <property type="nucleotide sequence ID" value="NZ_AP023447.1"/>
</dbReference>
<dbReference type="Proteomes" id="UP000595858">
    <property type="component" value="Chromosome"/>
</dbReference>
<gene>
    <name evidence="2" type="ORF">OIPHN260_34960</name>
</gene>
<organism evidence="2 3">
    <name type="scientific">Enterobacter roggenkampii</name>
    <dbReference type="NCBI Taxonomy" id="1812935"/>
    <lineage>
        <taxon>Bacteria</taxon>
        <taxon>Pseudomonadati</taxon>
        <taxon>Pseudomonadota</taxon>
        <taxon>Gammaproteobacteria</taxon>
        <taxon>Enterobacterales</taxon>
        <taxon>Enterobacteriaceae</taxon>
        <taxon>Enterobacter</taxon>
        <taxon>Enterobacter cloacae complex</taxon>
    </lineage>
</organism>
<feature type="domain" description="Protein NO VEIN C-terminal" evidence="1">
    <location>
        <begin position="218"/>
        <end position="302"/>
    </location>
</feature>
<accession>A0AAU9CDX9</accession>
<dbReference type="InterPro" id="IPR024975">
    <property type="entry name" value="NOV_C"/>
</dbReference>
<sequence length="332" mass="38221">MKKILWVKFGWSEYYRGGPVNGNFGWLNENKKDERRGHEAFNFEPAPDGTYYCYVPPQAKHYAPLNEDPHGWTVICLAKNPRRAGIHIVGWYEDATLHGKWLVPPDNEIKKAGDINVSYSDRSYCISAQKAYFIPPDKRNAPFSDPSIKQGKYSFLEGPGVEINDNKIRVLNLLNQRMEKISPFAILNPNDINSPDPELNTIDPLTGFGTPEHRKRVEKRAEDIVITHYEKKGFTCKRMTHLPCGYDFSFTKGEEERHIEVKGTSSSTPQFFLTRKEHLKGMQSNSKWRLAMVTSALSESPNLIEYTARDLKRVFELEPYVYIGRFLPTVKE</sequence>
<evidence type="ECO:0000259" key="1">
    <source>
        <dbReference type="Pfam" id="PF13020"/>
    </source>
</evidence>
<dbReference type="Pfam" id="PF13020">
    <property type="entry name" value="NOV_C"/>
    <property type="match status" value="1"/>
</dbReference>
<dbReference type="EMBL" id="AP023447">
    <property type="protein sequence ID" value="BCL43994.1"/>
    <property type="molecule type" value="Genomic_DNA"/>
</dbReference>
<reference evidence="2" key="1">
    <citation type="journal article" date="2020" name="J Glob Antimicrob Resist">
        <title>Genomic characterization of clinical Enterobacter roggenkampii co-harboring blaIMP-1- and blaGES-5-encoding IncP6 and mcr-9-encoding IncHI2 plasmids isolated in Japan.</title>
        <authorList>
            <person name="Umeda K."/>
            <person name="Nakamura H."/>
            <person name="Fukuda A."/>
            <person name="Matsumoto Y."/>
            <person name="Motooka D."/>
            <person name="Nakamura S."/>
            <person name="Yasui Y."/>
            <person name="Yoshida H."/>
            <person name="Kawahara R."/>
        </authorList>
    </citation>
    <scope>NUCLEOTIDE SEQUENCE</scope>
    <source>
        <strain evidence="2">OIPH-N260</strain>
    </source>
</reference>